<dbReference type="InterPro" id="IPR010970">
    <property type="entry name" value="Cys_dSase_SufS"/>
</dbReference>
<dbReference type="Pfam" id="PF00266">
    <property type="entry name" value="Aminotran_5"/>
    <property type="match status" value="1"/>
</dbReference>
<evidence type="ECO:0000256" key="2">
    <source>
        <dbReference type="ARBA" id="ARBA00010447"/>
    </source>
</evidence>
<accession>A0AAX3J678</accession>
<dbReference type="Gene3D" id="3.40.640.10">
    <property type="entry name" value="Type I PLP-dependent aspartate aminotransferase-like (Major domain)"/>
    <property type="match status" value="1"/>
</dbReference>
<dbReference type="SUPFAM" id="SSF53383">
    <property type="entry name" value="PLP-dependent transferases"/>
    <property type="match status" value="1"/>
</dbReference>
<evidence type="ECO:0000256" key="9">
    <source>
        <dbReference type="RuleBase" id="RU004504"/>
    </source>
</evidence>
<protein>
    <recommendedName>
        <fullName evidence="3 10">Cysteine desulfurase</fullName>
        <ecNumber evidence="3 10">2.8.1.7</ecNumber>
    </recommendedName>
</protein>
<comment type="similarity">
    <text evidence="2 10">Belongs to the class-V pyridoxal-phosphate-dependent aminotransferase family. Csd subfamily.</text>
</comment>
<dbReference type="GO" id="GO:0016829">
    <property type="term" value="F:lyase activity"/>
    <property type="evidence" value="ECO:0007669"/>
    <property type="project" value="UniProtKB-KW"/>
</dbReference>
<dbReference type="GO" id="GO:0031071">
    <property type="term" value="F:cysteine desulfurase activity"/>
    <property type="evidence" value="ECO:0007669"/>
    <property type="project" value="UniProtKB-UniRule"/>
</dbReference>
<dbReference type="Proteomes" id="UP000433737">
    <property type="component" value="Unassembled WGS sequence"/>
</dbReference>
<sequence length="408" mass="44463">MMNFDLERIREDFPILKREVNGHPLAYLDSAASAQRPLSVINAESHFYQHGYAAVHRGIHTLSQQATSDMENVRDQAARFLNAATQEEIVFVKGTTEGINLVANSWGGANLQPGDNLIITEMEHHANIVPWQMVAQRTGAEIRVLPLNDNGELALEQLAGLIDSRTRLLAVTHVSNVLGTVNPVKAIVAQAKAAGVVTLIDGAQAVMHDKVNVQDIGCDFYVFSSHKLYGPNGVGILYGRKALLDEMPPWEGGGSMIDRVLLPTGTTWNSAPWRFEAGTPNTGGIIGFGAALAYVEALGLDTIHQRETALMNYALDKLASVPDIRIYGPQARAGVIAFNLGKHHAFDVGSFLDQYGIAIRTGHHCAMPLMHHYNVPAMCRASFTFYNSEEEVDRLAAGLTRIHRLLGG</sequence>
<comment type="function">
    <text evidence="10">Catalyzes the removal of elemental sulfur and selenium atoms from L-cysteine, L-cystine, L-selenocysteine, and L-selenocystine to produce L-alanine.</text>
</comment>
<dbReference type="NCBIfam" id="NF006791">
    <property type="entry name" value="PRK09295.1"/>
    <property type="match status" value="1"/>
</dbReference>
<comment type="cofactor">
    <cofactor evidence="1 9">
        <name>pyridoxal 5'-phosphate</name>
        <dbReference type="ChEBI" id="CHEBI:597326"/>
    </cofactor>
</comment>
<dbReference type="EC" id="2.8.1.7" evidence="3 10"/>
<feature type="domain" description="Aminotransferase class V" evidence="11">
    <location>
        <begin position="27"/>
        <end position="395"/>
    </location>
</feature>
<dbReference type="InterPro" id="IPR020578">
    <property type="entry name" value="Aminotrans_V_PyrdxlP_BS"/>
</dbReference>
<evidence type="ECO:0000256" key="8">
    <source>
        <dbReference type="ARBA" id="ARBA00050776"/>
    </source>
</evidence>
<dbReference type="InterPro" id="IPR015422">
    <property type="entry name" value="PyrdxlP-dep_Trfase_small"/>
</dbReference>
<gene>
    <name evidence="12" type="primary">sufS</name>
    <name evidence="12" type="ORF">PANT111_180036</name>
</gene>
<dbReference type="GO" id="GO:0006534">
    <property type="term" value="P:cysteine metabolic process"/>
    <property type="evidence" value="ECO:0007669"/>
    <property type="project" value="UniProtKB-UniRule"/>
</dbReference>
<comment type="catalytic activity">
    <reaction evidence="8 10">
        <text>(sulfur carrier)-H + L-cysteine = (sulfur carrier)-SH + L-alanine</text>
        <dbReference type="Rhea" id="RHEA:43892"/>
        <dbReference type="Rhea" id="RHEA-COMP:14737"/>
        <dbReference type="Rhea" id="RHEA-COMP:14739"/>
        <dbReference type="ChEBI" id="CHEBI:29917"/>
        <dbReference type="ChEBI" id="CHEBI:35235"/>
        <dbReference type="ChEBI" id="CHEBI:57972"/>
        <dbReference type="ChEBI" id="CHEBI:64428"/>
        <dbReference type="EC" id="2.8.1.7"/>
    </reaction>
</comment>
<evidence type="ECO:0000256" key="4">
    <source>
        <dbReference type="ARBA" id="ARBA00022490"/>
    </source>
</evidence>
<evidence type="ECO:0000256" key="10">
    <source>
        <dbReference type="RuleBase" id="RU004506"/>
    </source>
</evidence>
<comment type="caution">
    <text evidence="12">The sequence shown here is derived from an EMBL/GenBank/DDBJ whole genome shotgun (WGS) entry which is preliminary data.</text>
</comment>
<dbReference type="Gene3D" id="3.90.1150.10">
    <property type="entry name" value="Aspartate Aminotransferase, domain 1"/>
    <property type="match status" value="1"/>
</dbReference>
<keyword evidence="7 12" id="KW-0456">Lyase</keyword>
<dbReference type="NCBIfam" id="TIGR01979">
    <property type="entry name" value="sufS"/>
    <property type="match status" value="1"/>
</dbReference>
<dbReference type="PANTHER" id="PTHR43586">
    <property type="entry name" value="CYSTEINE DESULFURASE"/>
    <property type="match status" value="1"/>
</dbReference>
<keyword evidence="6 10" id="KW-0663">Pyridoxal phosphate</keyword>
<dbReference type="PROSITE" id="PS00595">
    <property type="entry name" value="AA_TRANSFER_CLASS_5"/>
    <property type="match status" value="1"/>
</dbReference>
<dbReference type="InterPro" id="IPR015424">
    <property type="entry name" value="PyrdxlP-dep_Trfase"/>
</dbReference>
<evidence type="ECO:0000313" key="13">
    <source>
        <dbReference type="Proteomes" id="UP000433737"/>
    </source>
</evidence>
<reference evidence="12 13" key="1">
    <citation type="submission" date="2019-10" db="EMBL/GenBank/DDBJ databases">
        <authorList>
            <person name="Karimi E."/>
        </authorList>
    </citation>
    <scope>NUCLEOTIDE SEQUENCE [LARGE SCALE GENOMIC DNA]</scope>
    <source>
        <strain evidence="12">Pantoea sp. 111</strain>
    </source>
</reference>
<proteinExistence type="inferred from homology"/>
<evidence type="ECO:0000256" key="1">
    <source>
        <dbReference type="ARBA" id="ARBA00001933"/>
    </source>
</evidence>
<evidence type="ECO:0000256" key="3">
    <source>
        <dbReference type="ARBA" id="ARBA00012239"/>
    </source>
</evidence>
<dbReference type="AlphaFoldDB" id="A0AAX3J678"/>
<evidence type="ECO:0000256" key="7">
    <source>
        <dbReference type="ARBA" id="ARBA00023239"/>
    </source>
</evidence>
<name>A0AAX3J678_9GAMM</name>
<evidence type="ECO:0000256" key="5">
    <source>
        <dbReference type="ARBA" id="ARBA00022679"/>
    </source>
</evidence>
<dbReference type="CDD" id="cd06453">
    <property type="entry name" value="SufS_like"/>
    <property type="match status" value="1"/>
</dbReference>
<evidence type="ECO:0000313" key="12">
    <source>
        <dbReference type="EMBL" id="VXB83497.1"/>
    </source>
</evidence>
<dbReference type="InterPro" id="IPR000192">
    <property type="entry name" value="Aminotrans_V_dom"/>
</dbReference>
<evidence type="ECO:0000259" key="11">
    <source>
        <dbReference type="Pfam" id="PF00266"/>
    </source>
</evidence>
<dbReference type="PANTHER" id="PTHR43586:SF25">
    <property type="entry name" value="CYSTEINE DESULFURASE"/>
    <property type="match status" value="1"/>
</dbReference>
<keyword evidence="5 10" id="KW-0808">Transferase</keyword>
<dbReference type="GO" id="GO:0030170">
    <property type="term" value="F:pyridoxal phosphate binding"/>
    <property type="evidence" value="ECO:0007669"/>
    <property type="project" value="UniProtKB-UniRule"/>
</dbReference>
<evidence type="ECO:0000256" key="6">
    <source>
        <dbReference type="ARBA" id="ARBA00022898"/>
    </source>
</evidence>
<keyword evidence="4" id="KW-0963">Cytoplasm</keyword>
<dbReference type="EMBL" id="CABWMH010000010">
    <property type="protein sequence ID" value="VXB83497.1"/>
    <property type="molecule type" value="Genomic_DNA"/>
</dbReference>
<organism evidence="12 13">
    <name type="scientific">Pantoea brenneri</name>
    <dbReference type="NCBI Taxonomy" id="472694"/>
    <lineage>
        <taxon>Bacteria</taxon>
        <taxon>Pseudomonadati</taxon>
        <taxon>Pseudomonadota</taxon>
        <taxon>Gammaproteobacteria</taxon>
        <taxon>Enterobacterales</taxon>
        <taxon>Erwiniaceae</taxon>
        <taxon>Pantoea</taxon>
    </lineage>
</organism>
<dbReference type="InterPro" id="IPR015421">
    <property type="entry name" value="PyrdxlP-dep_Trfase_major"/>
</dbReference>